<comment type="similarity">
    <text evidence="1">Belongs to the 5'-AMP-activated protein kinase beta subunit family.</text>
</comment>
<dbReference type="SUPFAM" id="SSF160219">
    <property type="entry name" value="AMPKBI-like"/>
    <property type="match status" value="1"/>
</dbReference>
<proteinExistence type="inferred from homology"/>
<dbReference type="GO" id="GO:0005737">
    <property type="term" value="C:cytoplasm"/>
    <property type="evidence" value="ECO:0007669"/>
    <property type="project" value="UniProtKB-ARBA"/>
</dbReference>
<dbReference type="Gene3D" id="6.20.250.60">
    <property type="match status" value="1"/>
</dbReference>
<accession>A0A0W0FVU8</accession>
<dbReference type="AlphaFoldDB" id="A0A0W0FVU8"/>
<organism evidence="4 5">
    <name type="scientific">Moniliophthora roreri</name>
    <name type="common">Frosty pod rot fungus</name>
    <name type="synonym">Monilia roreri</name>
    <dbReference type="NCBI Taxonomy" id="221103"/>
    <lineage>
        <taxon>Eukaryota</taxon>
        <taxon>Fungi</taxon>
        <taxon>Dikarya</taxon>
        <taxon>Basidiomycota</taxon>
        <taxon>Agaricomycotina</taxon>
        <taxon>Agaricomycetes</taxon>
        <taxon>Agaricomycetidae</taxon>
        <taxon>Agaricales</taxon>
        <taxon>Marasmiineae</taxon>
        <taxon>Marasmiaceae</taxon>
        <taxon>Moniliophthora</taxon>
    </lineage>
</organism>
<gene>
    <name evidence="4" type="ORF">WG66_6902</name>
</gene>
<dbReference type="Pfam" id="PF04739">
    <property type="entry name" value="AMPKBI"/>
    <property type="match status" value="1"/>
</dbReference>
<feature type="region of interest" description="Disordered" evidence="2">
    <location>
        <begin position="140"/>
        <end position="163"/>
    </location>
</feature>
<dbReference type="SMART" id="SM01010">
    <property type="entry name" value="AMPKBI"/>
    <property type="match status" value="1"/>
</dbReference>
<dbReference type="InterPro" id="IPR037256">
    <property type="entry name" value="ASC_dom_sf"/>
</dbReference>
<feature type="domain" description="Association with the SNF1 complex (ASC)" evidence="3">
    <location>
        <begin position="150"/>
        <end position="319"/>
    </location>
</feature>
<evidence type="ECO:0000313" key="4">
    <source>
        <dbReference type="EMBL" id="KTB40519.1"/>
    </source>
</evidence>
<evidence type="ECO:0000256" key="2">
    <source>
        <dbReference type="SAM" id="MobiDB-lite"/>
    </source>
</evidence>
<evidence type="ECO:0000259" key="3">
    <source>
        <dbReference type="SMART" id="SM01010"/>
    </source>
</evidence>
<dbReference type="InterPro" id="IPR006828">
    <property type="entry name" value="ASC_dom"/>
</dbReference>
<name>A0A0W0FVU8_MONRR</name>
<comment type="caution">
    <text evidence="4">The sequence shown here is derived from an EMBL/GenBank/DDBJ whole genome shotgun (WGS) entry which is preliminary data.</text>
</comment>
<sequence length="319" mass="35400">MLYPHFPHSLSFNFKTRKVVTWTNFDSPSTRSLALALLLTSLHHFPHSIVERHPRPLNYVAVGTSTPAGDDYIVNSIPRDDDWSSTSPTQLIFDDKHEPGHVRSDLSIVTSSTRSDTSSWDEISSDEEDSFEDVYHDWASQPTSPVSPTPISPPSMPTSSYRPTWTNEIPLELIEAAREERAYLTCALREQRETQTSTETAITLPRVPLPPELSRYLDKPVISPSLQKHAARRNSMPAQAPNRLDFQQGFSASGKGARPGVATVSVDVDVGPDERSLPIPTHAVIQHLCTSAIKGGVLGVAVTHRYKSKFPTAIYYKCV</sequence>
<dbReference type="EMBL" id="LATX01001573">
    <property type="protein sequence ID" value="KTB40519.1"/>
    <property type="molecule type" value="Genomic_DNA"/>
</dbReference>
<dbReference type="Proteomes" id="UP000054988">
    <property type="component" value="Unassembled WGS sequence"/>
</dbReference>
<reference evidence="4 5" key="1">
    <citation type="submission" date="2015-12" db="EMBL/GenBank/DDBJ databases">
        <title>Draft genome sequence of Moniliophthora roreri, the causal agent of frosty pod rot of cacao.</title>
        <authorList>
            <person name="Aime M.C."/>
            <person name="Diaz-Valderrama J.R."/>
            <person name="Kijpornyongpan T."/>
            <person name="Phillips-Mora W."/>
        </authorList>
    </citation>
    <scope>NUCLEOTIDE SEQUENCE [LARGE SCALE GENOMIC DNA]</scope>
    <source>
        <strain evidence="4 5">MCA 2952</strain>
    </source>
</reference>
<protein>
    <recommendedName>
        <fullName evidence="3">Association with the SNF1 complex (ASC) domain-containing protein</fullName>
    </recommendedName>
</protein>
<evidence type="ECO:0000256" key="1">
    <source>
        <dbReference type="ARBA" id="ARBA00010926"/>
    </source>
</evidence>
<feature type="region of interest" description="Disordered" evidence="2">
    <location>
        <begin position="78"/>
        <end position="97"/>
    </location>
</feature>
<evidence type="ECO:0000313" key="5">
    <source>
        <dbReference type="Proteomes" id="UP000054988"/>
    </source>
</evidence>
<feature type="compositionally biased region" description="Pro residues" evidence="2">
    <location>
        <begin position="145"/>
        <end position="156"/>
    </location>
</feature>